<proteinExistence type="predicted"/>
<evidence type="ECO:0000313" key="1">
    <source>
        <dbReference type="EMBL" id="ETJ35638.1"/>
    </source>
</evidence>
<reference evidence="1" key="1">
    <citation type="submission" date="2013-12" db="EMBL/GenBank/DDBJ databases">
        <title>A Varibaculum cambriense genome reconstructed from a premature infant gut community with otherwise low bacterial novelty that shifts toward anaerobic metabolism during the third week of life.</title>
        <authorList>
            <person name="Brown C.T."/>
            <person name="Sharon I."/>
            <person name="Thomas B.C."/>
            <person name="Castelle C.J."/>
            <person name="Morowitz M.J."/>
            <person name="Banfield J.F."/>
        </authorList>
    </citation>
    <scope>NUCLEOTIDE SEQUENCE</scope>
</reference>
<dbReference type="AlphaFoldDB" id="W1XZA3"/>
<sequence>MMNDKERILTHIISIFYPKYLLPGKWSMDTFNKCNDDSIQVGDLVLATTSGIHNFTIGYVVKKKSNWEMTLREIGNVNTCNIENEQFYKIDVSQLDRNILLEGEQYLLYEKIKKAFDLLDDDSFAGHKTYQVIELEFSNKLLSSKKCVTVYLRKKWTEYNKKTAPKIIFNYDDKTSIEDIIKEVQRLLID</sequence>
<comment type="caution">
    <text evidence="1">The sequence shown here is derived from an EMBL/GenBank/DDBJ whole genome shotgun (WGS) entry which is preliminary data.</text>
</comment>
<gene>
    <name evidence="1" type="ORF">Q604_UNBC09998G0002</name>
</gene>
<organism evidence="1">
    <name type="scientific">human gut metagenome</name>
    <dbReference type="NCBI Taxonomy" id="408170"/>
    <lineage>
        <taxon>unclassified sequences</taxon>
        <taxon>metagenomes</taxon>
        <taxon>organismal metagenomes</taxon>
    </lineage>
</organism>
<protein>
    <submittedName>
        <fullName evidence="1">Uncharacterized protein</fullName>
    </submittedName>
</protein>
<dbReference type="EMBL" id="AZMM01009998">
    <property type="protein sequence ID" value="ETJ35638.1"/>
    <property type="molecule type" value="Genomic_DNA"/>
</dbReference>
<name>W1XZA3_9ZZZZ</name>
<accession>W1XZA3</accession>